<dbReference type="GO" id="GO:0005524">
    <property type="term" value="F:ATP binding"/>
    <property type="evidence" value="ECO:0007669"/>
    <property type="project" value="UniProtKB-UniRule"/>
</dbReference>
<dbReference type="SUPFAM" id="SSF56059">
    <property type="entry name" value="Glutathione synthetase ATP-binding domain-like"/>
    <property type="match status" value="1"/>
</dbReference>
<dbReference type="PANTHER" id="PTHR21621:SF0">
    <property type="entry name" value="BETA-CITRYLGLUTAMATE SYNTHASE B-RELATED"/>
    <property type="match status" value="1"/>
</dbReference>
<feature type="active site" evidence="2">
    <location>
        <position position="804"/>
    </location>
</feature>
<comment type="caution">
    <text evidence="6">The sequence shown here is derived from an EMBL/GenBank/DDBJ whole genome shotgun (WGS) entry which is preliminary data.</text>
</comment>
<evidence type="ECO:0000259" key="5">
    <source>
        <dbReference type="PROSITE" id="PS51160"/>
    </source>
</evidence>
<sequence>MRSTATTIDRAYALEFRVPSSHAPRTRRPYAHNTVFHLESGDEPPITGAGEAAPYRPVFSHHSSAQPAAFVDVAVEHLNGARIRRRPRQAIADIRTITHQLAALADEASDPAESAPPAGVLAGVEAALLDLAARAAKTTTASLLGGRRQPVSTYRMVDAERLIQAPESTRAIRERGPGVKVTGVADRETALTVTSELAEVTRTGSTVWLELTAVLQPAEIEKLAEELAHQVNAGELGPQLVVELPAGTEDTDIVDVQSQLDVLAPGPGGHAGVLVMPQAGSIPQLHDLAARGARAVCVDPFRLGGMLTVCSHLGRLPGNPRRRRMGLSVPPEVSAIGVRAAAELAAALPRLDYFCVPTADAERAQIQPAETDDENGRLAAPAGHGIGAAPDYARVVRHLTRQVDASPATTTRPTYEGMPLNSFDNDALAPFFSARGKLNSASVLLERAALTRGLNTTRTSRAFFFAEHDDLDRPLFFTPNNTSWSTLPPHRLTADKELTRRILLDHGVPAPRGAAFDPGQVDEAVAFAASLDAAVVVKPKKASHGDGVSTDLRSAHQIRRAIESLDAAGFGDRQFLVEEHVPGNDYRFLVVGDRVVSVVLKRPAAVVGDGRSTITELVLQKNRWRLENPHARGCLLEFGPDAMAWLSRQDLTPQSVLEAGRTVRVGSAGNIATGGESIEVLDETHPSLLDLAVRSVRTFPGLDHAGIDMMGDHRLGPDRHVAAILEINSMPATSLNHFPMFGTPRDVSSDIVLRSCALEGFHPPATSDRLSVRMLIEGRVRGVGYRQWFAELAAARGVAGSIRNLSTGPVEAYVSGKSLDVWVVVSGAFLGPRNAMVHRISTTHVDEVHTTGRFEVHR</sequence>
<evidence type="ECO:0000256" key="3">
    <source>
        <dbReference type="RuleBase" id="RU004168"/>
    </source>
</evidence>
<dbReference type="SUPFAM" id="SSF54826">
    <property type="entry name" value="Enolase N-terminal domain-like"/>
    <property type="match status" value="1"/>
</dbReference>
<keyword evidence="2" id="KW-0378">Hydrolase</keyword>
<dbReference type="RefSeq" id="WP_163739008.1">
    <property type="nucleotide sequence ID" value="NZ_JAAGOA010000009.1"/>
</dbReference>
<dbReference type="EMBL" id="JAAGOA010000009">
    <property type="protein sequence ID" value="NEE01436.1"/>
    <property type="molecule type" value="Genomic_DNA"/>
</dbReference>
<feature type="active site" evidence="2">
    <location>
        <position position="786"/>
    </location>
</feature>
<dbReference type="Gene3D" id="3.30.70.100">
    <property type="match status" value="1"/>
</dbReference>
<dbReference type="GO" id="GO:0018169">
    <property type="term" value="F:ribosomal S6-glutamic acid ligase activity"/>
    <property type="evidence" value="ECO:0007669"/>
    <property type="project" value="TreeGrafter"/>
</dbReference>
<keyword evidence="1" id="KW-0067">ATP-binding</keyword>
<gene>
    <name evidence="6" type="ORF">G1H10_14775</name>
</gene>
<dbReference type="GO" id="GO:0005737">
    <property type="term" value="C:cytoplasm"/>
    <property type="evidence" value="ECO:0007669"/>
    <property type="project" value="TreeGrafter"/>
</dbReference>
<evidence type="ECO:0000256" key="1">
    <source>
        <dbReference type="PROSITE-ProRule" id="PRU00409"/>
    </source>
</evidence>
<dbReference type="Proteomes" id="UP000475214">
    <property type="component" value="Unassembled WGS sequence"/>
</dbReference>
<evidence type="ECO:0000259" key="4">
    <source>
        <dbReference type="PROSITE" id="PS50975"/>
    </source>
</evidence>
<evidence type="ECO:0000256" key="2">
    <source>
        <dbReference type="PROSITE-ProRule" id="PRU00520"/>
    </source>
</evidence>
<dbReference type="GO" id="GO:0046872">
    <property type="term" value="F:metal ion binding"/>
    <property type="evidence" value="ECO:0007669"/>
    <property type="project" value="InterPro"/>
</dbReference>
<dbReference type="InterPro" id="IPR011761">
    <property type="entry name" value="ATP-grasp"/>
</dbReference>
<name>A0A6L9S8A8_9ACTN</name>
<dbReference type="PROSITE" id="PS50975">
    <property type="entry name" value="ATP_GRASP"/>
    <property type="match status" value="1"/>
</dbReference>
<dbReference type="Gene3D" id="3.20.20.120">
    <property type="entry name" value="Enolase-like C-terminal domain"/>
    <property type="match status" value="1"/>
</dbReference>
<dbReference type="PANTHER" id="PTHR21621">
    <property type="entry name" value="RIBOSOMAL PROTEIN S6 MODIFICATION PROTEIN"/>
    <property type="match status" value="1"/>
</dbReference>
<evidence type="ECO:0000313" key="6">
    <source>
        <dbReference type="EMBL" id="NEE01436.1"/>
    </source>
</evidence>
<dbReference type="InterPro" id="IPR029017">
    <property type="entry name" value="Enolase-like_N"/>
</dbReference>
<dbReference type="AlphaFoldDB" id="A0A6L9S8A8"/>
<proteinExistence type="inferred from homology"/>
<evidence type="ECO:0000313" key="7">
    <source>
        <dbReference type="Proteomes" id="UP000475214"/>
    </source>
</evidence>
<keyword evidence="1" id="KW-0547">Nucleotide-binding</keyword>
<feature type="domain" description="ATP-grasp" evidence="4">
    <location>
        <begin position="500"/>
        <end position="756"/>
    </location>
</feature>
<dbReference type="Pfam" id="PF00708">
    <property type="entry name" value="Acylphosphatase"/>
    <property type="match status" value="1"/>
</dbReference>
<comment type="catalytic activity">
    <reaction evidence="2">
        <text>an acyl phosphate + H2O = a carboxylate + phosphate + H(+)</text>
        <dbReference type="Rhea" id="RHEA:14965"/>
        <dbReference type="ChEBI" id="CHEBI:15377"/>
        <dbReference type="ChEBI" id="CHEBI:15378"/>
        <dbReference type="ChEBI" id="CHEBI:29067"/>
        <dbReference type="ChEBI" id="CHEBI:43474"/>
        <dbReference type="ChEBI" id="CHEBI:59918"/>
        <dbReference type="EC" id="3.6.1.7"/>
    </reaction>
</comment>
<keyword evidence="7" id="KW-1185">Reference proteome</keyword>
<comment type="similarity">
    <text evidence="3">Belongs to the acylphosphatase family.</text>
</comment>
<dbReference type="PROSITE" id="PS51160">
    <property type="entry name" value="ACYLPHOSPHATASE_3"/>
    <property type="match status" value="1"/>
</dbReference>
<protein>
    <recommendedName>
        <fullName evidence="2">acylphosphatase</fullName>
        <ecNumber evidence="2">3.6.1.7</ecNumber>
    </recommendedName>
</protein>
<feature type="domain" description="Acylphosphatase-like" evidence="5">
    <location>
        <begin position="771"/>
        <end position="858"/>
    </location>
</feature>
<dbReference type="Gene3D" id="3.30.390.10">
    <property type="entry name" value="Enolase-like, N-terminal domain"/>
    <property type="match status" value="1"/>
</dbReference>
<organism evidence="6 7">
    <name type="scientific">Phytoactinopolyspora halotolerans</name>
    <dbReference type="NCBI Taxonomy" id="1981512"/>
    <lineage>
        <taxon>Bacteria</taxon>
        <taxon>Bacillati</taxon>
        <taxon>Actinomycetota</taxon>
        <taxon>Actinomycetes</taxon>
        <taxon>Jiangellales</taxon>
        <taxon>Jiangellaceae</taxon>
        <taxon>Phytoactinopolyspora</taxon>
    </lineage>
</organism>
<dbReference type="EC" id="3.6.1.7" evidence="2"/>
<accession>A0A6L9S8A8</accession>
<dbReference type="InterPro" id="IPR036046">
    <property type="entry name" value="Acylphosphatase-like_dom_sf"/>
</dbReference>
<dbReference type="Gene3D" id="3.30.470.20">
    <property type="entry name" value="ATP-grasp fold, B domain"/>
    <property type="match status" value="2"/>
</dbReference>
<dbReference type="InterPro" id="IPR001792">
    <property type="entry name" value="Acylphosphatase-like_dom"/>
</dbReference>
<dbReference type="SUPFAM" id="SSF54975">
    <property type="entry name" value="Acylphosphatase/BLUF domain-like"/>
    <property type="match status" value="1"/>
</dbReference>
<dbReference type="InterPro" id="IPR036849">
    <property type="entry name" value="Enolase-like_C_sf"/>
</dbReference>
<dbReference type="GO" id="GO:0003998">
    <property type="term" value="F:acylphosphatase activity"/>
    <property type="evidence" value="ECO:0007669"/>
    <property type="project" value="UniProtKB-EC"/>
</dbReference>
<reference evidence="6 7" key="1">
    <citation type="submission" date="2020-02" db="EMBL/GenBank/DDBJ databases">
        <authorList>
            <person name="Li X.-J."/>
            <person name="Han X.-M."/>
        </authorList>
    </citation>
    <scope>NUCLEOTIDE SEQUENCE [LARGE SCALE GENOMIC DNA]</scope>
    <source>
        <strain evidence="6 7">CCTCC AB 2017055</strain>
    </source>
</reference>
<dbReference type="GO" id="GO:0009432">
    <property type="term" value="P:SOS response"/>
    <property type="evidence" value="ECO:0007669"/>
    <property type="project" value="TreeGrafter"/>
</dbReference>